<dbReference type="RefSeq" id="WP_042031420.1">
    <property type="nucleotide sequence ID" value="NZ_CAWMFX010000027.1"/>
</dbReference>
<organism evidence="2 3">
    <name type="scientific">Aeromonas jandaei</name>
    <dbReference type="NCBI Taxonomy" id="650"/>
    <lineage>
        <taxon>Bacteria</taxon>
        <taxon>Pseudomonadati</taxon>
        <taxon>Pseudomonadota</taxon>
        <taxon>Gammaproteobacteria</taxon>
        <taxon>Aeromonadales</taxon>
        <taxon>Aeromonadaceae</taxon>
        <taxon>Aeromonas</taxon>
    </lineage>
</organism>
<feature type="coiled-coil region" evidence="1">
    <location>
        <begin position="60"/>
        <end position="88"/>
    </location>
</feature>
<reference evidence="2 3" key="1">
    <citation type="submission" date="2020-12" db="EMBL/GenBank/DDBJ databases">
        <title>FDA dAtabase for Regulatory Grade micrObial Sequences (FDA-ARGOS): Supporting development and validation of Infectious Disease Dx tests.</title>
        <authorList>
            <person name="Sproer C."/>
            <person name="Gronow S."/>
            <person name="Severitt S."/>
            <person name="Schroder I."/>
            <person name="Tallon L."/>
            <person name="Sadzewicz L."/>
            <person name="Zhao X."/>
            <person name="Boylan J."/>
            <person name="Ott S."/>
            <person name="Bowen H."/>
            <person name="Vavikolanu K."/>
            <person name="Mehta A."/>
            <person name="Aluvathingal J."/>
            <person name="Nadendla S."/>
            <person name="Lowell S."/>
            <person name="Myers T."/>
            <person name="Yan Y."/>
            <person name="Sichtig H."/>
        </authorList>
    </citation>
    <scope>NUCLEOTIDE SEQUENCE [LARGE SCALE GENOMIC DNA]</scope>
    <source>
        <strain evidence="2 3">FDAARGOS_986</strain>
    </source>
</reference>
<sequence length="147" mass="16016">MSDKIAVVYIGDKPSKKDTVTGSRLVFPRHTPVDVESHIAMQLLEFPTVWVSKEALAGTLERQETIARKEAEEQERLAAEAARLAEEQSMVVGDIDLAKLTSAQLATLVEGEDLGIEKQGAKENVGEFRIRVRDAMKAKLAAGQGGE</sequence>
<dbReference type="GeneID" id="69553156"/>
<evidence type="ECO:0008006" key="4">
    <source>
        <dbReference type="Google" id="ProtNLM"/>
    </source>
</evidence>
<keyword evidence="3" id="KW-1185">Reference proteome</keyword>
<gene>
    <name evidence="2" type="ORF">I6H43_17740</name>
</gene>
<evidence type="ECO:0000313" key="2">
    <source>
        <dbReference type="EMBL" id="QQB19340.1"/>
    </source>
</evidence>
<dbReference type="Proteomes" id="UP000595481">
    <property type="component" value="Chromosome"/>
</dbReference>
<accession>A0A7T4DN35</accession>
<evidence type="ECO:0000256" key="1">
    <source>
        <dbReference type="SAM" id="Coils"/>
    </source>
</evidence>
<proteinExistence type="predicted"/>
<keyword evidence="1" id="KW-0175">Coiled coil</keyword>
<dbReference type="EMBL" id="CP066092">
    <property type="protein sequence ID" value="QQB19340.1"/>
    <property type="molecule type" value="Genomic_DNA"/>
</dbReference>
<name>A0A7T4DN35_AERJA</name>
<evidence type="ECO:0000313" key="3">
    <source>
        <dbReference type="Proteomes" id="UP000595481"/>
    </source>
</evidence>
<protein>
    <recommendedName>
        <fullName evidence="4">Tail assembly chaperone</fullName>
    </recommendedName>
</protein>